<dbReference type="Proteomes" id="UP000320184">
    <property type="component" value="Unassembled WGS sequence"/>
</dbReference>
<feature type="region of interest" description="Disordered" evidence="7">
    <location>
        <begin position="1"/>
        <end position="21"/>
    </location>
</feature>
<evidence type="ECO:0000313" key="10">
    <source>
        <dbReference type="Proteomes" id="UP000320184"/>
    </source>
</evidence>
<dbReference type="Gene3D" id="3.40.140.10">
    <property type="entry name" value="Cytidine Deaminase, domain 2"/>
    <property type="match status" value="1"/>
</dbReference>
<evidence type="ECO:0000256" key="7">
    <source>
        <dbReference type="SAM" id="MobiDB-lite"/>
    </source>
</evidence>
<name>A0A538SM10_UNCEI</name>
<evidence type="ECO:0000256" key="4">
    <source>
        <dbReference type="ARBA" id="ARBA00022833"/>
    </source>
</evidence>
<dbReference type="GO" id="GO:0008237">
    <property type="term" value="F:metallopeptidase activity"/>
    <property type="evidence" value="ECO:0007669"/>
    <property type="project" value="UniProtKB-KW"/>
</dbReference>
<accession>A0A538SM10</accession>
<evidence type="ECO:0000256" key="6">
    <source>
        <dbReference type="RuleBase" id="RU003797"/>
    </source>
</evidence>
<comment type="caution">
    <text evidence="9">The sequence shown here is derived from an EMBL/GenBank/DDBJ whole genome shotgun (WGS) entry which is preliminary data.</text>
</comment>
<dbReference type="PROSITE" id="PS50249">
    <property type="entry name" value="MPN"/>
    <property type="match status" value="1"/>
</dbReference>
<evidence type="ECO:0000256" key="1">
    <source>
        <dbReference type="ARBA" id="ARBA00022670"/>
    </source>
</evidence>
<dbReference type="PANTHER" id="PTHR30471">
    <property type="entry name" value="DNA REPAIR PROTEIN RADC"/>
    <property type="match status" value="1"/>
</dbReference>
<feature type="domain" description="MPN" evidence="8">
    <location>
        <begin position="108"/>
        <end position="229"/>
    </location>
</feature>
<dbReference type="InterPro" id="IPR037518">
    <property type="entry name" value="MPN"/>
</dbReference>
<dbReference type="Pfam" id="PF04002">
    <property type="entry name" value="RadC"/>
    <property type="match status" value="1"/>
</dbReference>
<evidence type="ECO:0000259" key="8">
    <source>
        <dbReference type="PROSITE" id="PS50249"/>
    </source>
</evidence>
<evidence type="ECO:0000256" key="2">
    <source>
        <dbReference type="ARBA" id="ARBA00022723"/>
    </source>
</evidence>
<dbReference type="NCBIfam" id="NF000642">
    <property type="entry name" value="PRK00024.1"/>
    <property type="match status" value="1"/>
</dbReference>
<proteinExistence type="inferred from homology"/>
<protein>
    <submittedName>
        <fullName evidence="9">DNA repair protein RadC</fullName>
    </submittedName>
</protein>
<dbReference type="GO" id="GO:0006508">
    <property type="term" value="P:proteolysis"/>
    <property type="evidence" value="ECO:0007669"/>
    <property type="project" value="UniProtKB-KW"/>
</dbReference>
<organism evidence="9 10">
    <name type="scientific">Eiseniibacteriota bacterium</name>
    <dbReference type="NCBI Taxonomy" id="2212470"/>
    <lineage>
        <taxon>Bacteria</taxon>
        <taxon>Candidatus Eiseniibacteriota</taxon>
    </lineage>
</organism>
<reference evidence="9 10" key="1">
    <citation type="journal article" date="2019" name="Nat. Microbiol.">
        <title>Mediterranean grassland soil C-N compound turnover is dependent on rainfall and depth, and is mediated by genomically divergent microorganisms.</title>
        <authorList>
            <person name="Diamond S."/>
            <person name="Andeer P.F."/>
            <person name="Li Z."/>
            <person name="Crits-Christoph A."/>
            <person name="Burstein D."/>
            <person name="Anantharaman K."/>
            <person name="Lane K.R."/>
            <person name="Thomas B.C."/>
            <person name="Pan C."/>
            <person name="Northen T.R."/>
            <person name="Banfield J.F."/>
        </authorList>
    </citation>
    <scope>NUCLEOTIDE SEQUENCE [LARGE SCALE GENOMIC DNA]</scope>
    <source>
        <strain evidence="9">WS_3</strain>
    </source>
</reference>
<comment type="similarity">
    <text evidence="6">Belongs to the UPF0758 family.</text>
</comment>
<feature type="compositionally biased region" description="Polar residues" evidence="7">
    <location>
        <begin position="1"/>
        <end position="10"/>
    </location>
</feature>
<dbReference type="InterPro" id="IPR046778">
    <property type="entry name" value="UPF0758_N"/>
</dbReference>
<dbReference type="EMBL" id="VBOT01000034">
    <property type="protein sequence ID" value="TMQ52409.1"/>
    <property type="molecule type" value="Genomic_DNA"/>
</dbReference>
<evidence type="ECO:0000256" key="3">
    <source>
        <dbReference type="ARBA" id="ARBA00022801"/>
    </source>
</evidence>
<dbReference type="InterPro" id="IPR025657">
    <property type="entry name" value="RadC_JAB"/>
</dbReference>
<dbReference type="PROSITE" id="PS01302">
    <property type="entry name" value="UPF0758"/>
    <property type="match status" value="1"/>
</dbReference>
<gene>
    <name evidence="9" type="primary">radC</name>
    <name evidence="9" type="ORF">E6K73_02965</name>
</gene>
<evidence type="ECO:0000313" key="9">
    <source>
        <dbReference type="EMBL" id="TMQ52409.1"/>
    </source>
</evidence>
<sequence>MTHVPRSSPSLAEEDLPPLKPREKLRARGPAALSMTELIALLVGSGSAGRSGFRIARALARRSPTELATWSTARWLLTPGIGPARAAALTAAFELGRRAAELPASSAAIRGPDDVLAQVRDLSRARREHFVVLLLNARHELQCRETVSIGTLNASIVHPREVFLPAILHSAASVVLVHNHPSGDPEPSEEDLSITRRLVQVGELVGIGVLDHVIVASRGLVSLRSRRLL</sequence>
<dbReference type="Pfam" id="PF20582">
    <property type="entry name" value="UPF0758_N"/>
    <property type="match status" value="1"/>
</dbReference>
<evidence type="ECO:0000256" key="5">
    <source>
        <dbReference type="ARBA" id="ARBA00023049"/>
    </source>
</evidence>
<keyword evidence="1" id="KW-0645">Protease</keyword>
<dbReference type="InterPro" id="IPR001405">
    <property type="entry name" value="UPF0758"/>
</dbReference>
<dbReference type="PANTHER" id="PTHR30471:SF3">
    <property type="entry name" value="UPF0758 PROTEIN YEES-RELATED"/>
    <property type="match status" value="1"/>
</dbReference>
<dbReference type="NCBIfam" id="TIGR00608">
    <property type="entry name" value="radc"/>
    <property type="match status" value="1"/>
</dbReference>
<dbReference type="GO" id="GO:0046872">
    <property type="term" value="F:metal ion binding"/>
    <property type="evidence" value="ECO:0007669"/>
    <property type="project" value="UniProtKB-KW"/>
</dbReference>
<keyword evidence="2" id="KW-0479">Metal-binding</keyword>
<dbReference type="CDD" id="cd08071">
    <property type="entry name" value="MPN_DUF2466"/>
    <property type="match status" value="1"/>
</dbReference>
<dbReference type="InterPro" id="IPR020891">
    <property type="entry name" value="UPF0758_CS"/>
</dbReference>
<keyword evidence="4" id="KW-0862">Zinc</keyword>
<keyword evidence="5" id="KW-0482">Metalloprotease</keyword>
<keyword evidence="3" id="KW-0378">Hydrolase</keyword>
<dbReference type="AlphaFoldDB" id="A0A538SM10"/>